<sequence length="90" mass="9827">MAKLAVFEAAVNLCLSPFRDTEFEKKRVYLRRPVPWDTRKRGVEACTPAQRSRQDALVSASRAASAKCPKTGTMSTNICRLKAISAALGG</sequence>
<dbReference type="AlphaFoldDB" id="X1QUC7"/>
<protein>
    <submittedName>
        <fullName evidence="1">Uncharacterized protein</fullName>
    </submittedName>
</protein>
<name>X1QUC7_9ZZZZ</name>
<accession>X1QUC7</accession>
<gene>
    <name evidence="1" type="ORF">S12H4_03643</name>
</gene>
<reference evidence="1" key="1">
    <citation type="journal article" date="2014" name="Front. Microbiol.">
        <title>High frequency of phylogenetically diverse reductive dehalogenase-homologous genes in deep subseafloor sedimentary metagenomes.</title>
        <authorList>
            <person name="Kawai M."/>
            <person name="Futagami T."/>
            <person name="Toyoda A."/>
            <person name="Takaki Y."/>
            <person name="Nishi S."/>
            <person name="Hori S."/>
            <person name="Arai W."/>
            <person name="Tsubouchi T."/>
            <person name="Morono Y."/>
            <person name="Uchiyama I."/>
            <person name="Ito T."/>
            <person name="Fujiyama A."/>
            <person name="Inagaki F."/>
            <person name="Takami H."/>
        </authorList>
    </citation>
    <scope>NUCLEOTIDE SEQUENCE</scope>
    <source>
        <strain evidence="1">Expedition CK06-06</strain>
    </source>
</reference>
<dbReference type="EMBL" id="BARW01001048">
    <property type="protein sequence ID" value="GAI71873.1"/>
    <property type="molecule type" value="Genomic_DNA"/>
</dbReference>
<comment type="caution">
    <text evidence="1">The sequence shown here is derived from an EMBL/GenBank/DDBJ whole genome shotgun (WGS) entry which is preliminary data.</text>
</comment>
<organism evidence="1">
    <name type="scientific">marine sediment metagenome</name>
    <dbReference type="NCBI Taxonomy" id="412755"/>
    <lineage>
        <taxon>unclassified sequences</taxon>
        <taxon>metagenomes</taxon>
        <taxon>ecological metagenomes</taxon>
    </lineage>
</organism>
<proteinExistence type="predicted"/>
<evidence type="ECO:0000313" key="1">
    <source>
        <dbReference type="EMBL" id="GAI71873.1"/>
    </source>
</evidence>